<keyword evidence="2" id="KW-1185">Reference proteome</keyword>
<gene>
    <name evidence="1" type="ORF">BegalDRAFT_3376</name>
</gene>
<dbReference type="RefSeq" id="WP_002692036.1">
    <property type="nucleotide sequence ID" value="NZ_JH600070.1"/>
</dbReference>
<evidence type="ECO:0000313" key="1">
    <source>
        <dbReference type="EMBL" id="EIJ44194.1"/>
    </source>
</evidence>
<dbReference type="OrthoDB" id="1264301at2"/>
<name>I3CKQ1_9GAMM</name>
<dbReference type="InterPro" id="IPR019226">
    <property type="entry name" value="DUF2158"/>
</dbReference>
<dbReference type="HOGENOM" id="CLU_2858675_0_0_6"/>
<dbReference type="Proteomes" id="UP000005744">
    <property type="component" value="Unassembled WGS sequence"/>
</dbReference>
<proteinExistence type="predicted"/>
<evidence type="ECO:0000313" key="2">
    <source>
        <dbReference type="Proteomes" id="UP000005744"/>
    </source>
</evidence>
<dbReference type="AlphaFoldDB" id="I3CKQ1"/>
<dbReference type="Pfam" id="PF09926">
    <property type="entry name" value="DUF2158"/>
    <property type="match status" value="1"/>
</dbReference>
<accession>I3CKQ1</accession>
<protein>
    <submittedName>
        <fullName evidence="1">Uncharacterized small protein (DUF2158)</fullName>
    </submittedName>
</protein>
<organism evidence="1 2">
    <name type="scientific">Beggiatoa alba B18LD</name>
    <dbReference type="NCBI Taxonomy" id="395493"/>
    <lineage>
        <taxon>Bacteria</taxon>
        <taxon>Pseudomonadati</taxon>
        <taxon>Pseudomonadota</taxon>
        <taxon>Gammaproteobacteria</taxon>
        <taxon>Thiotrichales</taxon>
        <taxon>Thiotrichaceae</taxon>
        <taxon>Beggiatoa</taxon>
    </lineage>
</organism>
<dbReference type="EMBL" id="JH600070">
    <property type="protein sequence ID" value="EIJ44194.1"/>
    <property type="molecule type" value="Genomic_DNA"/>
</dbReference>
<reference evidence="1 2" key="1">
    <citation type="submission" date="2011-11" db="EMBL/GenBank/DDBJ databases">
        <title>Improved High-Quality Draft sequence of Beggiatoa alba B18lD.</title>
        <authorList>
            <consortium name="US DOE Joint Genome Institute"/>
            <person name="Lucas S."/>
            <person name="Han J."/>
            <person name="Lapidus A."/>
            <person name="Cheng J.-F."/>
            <person name="Goodwin L."/>
            <person name="Pitluck S."/>
            <person name="Peters L."/>
            <person name="Mikhailova N."/>
            <person name="Held B."/>
            <person name="Detter J.C."/>
            <person name="Han C."/>
            <person name="Tapia R."/>
            <person name="Land M."/>
            <person name="Hauser L."/>
            <person name="Kyrpides N."/>
            <person name="Ivanova N."/>
            <person name="Pagani I."/>
            <person name="Samuel K."/>
            <person name="Teske A."/>
            <person name="Mueller J."/>
            <person name="Woyke T."/>
        </authorList>
    </citation>
    <scope>NUCLEOTIDE SEQUENCE [LARGE SCALE GENOMIC DNA]</scope>
    <source>
        <strain evidence="1 2">B18LD</strain>
    </source>
</reference>
<sequence length="64" mass="7281">MSEQFKIGEVVALKSGSPRMTITELNEKLAKCLWMSENQIYYNVFPLIALEKDYDPPIVGEIMG</sequence>